<dbReference type="GO" id="GO:0016881">
    <property type="term" value="F:acid-amino acid ligase activity"/>
    <property type="evidence" value="ECO:0007669"/>
    <property type="project" value="InterPro"/>
</dbReference>
<accession>A0A6A6MMW6</accession>
<feature type="domain" description="Mur ligase C-terminal" evidence="5">
    <location>
        <begin position="530"/>
        <end position="675"/>
    </location>
</feature>
<dbReference type="NCBIfam" id="TIGR01085">
    <property type="entry name" value="murE"/>
    <property type="match status" value="1"/>
</dbReference>
<evidence type="ECO:0000259" key="6">
    <source>
        <dbReference type="Pfam" id="PF08245"/>
    </source>
</evidence>
<name>A0A6A6MMW6_HEVBR</name>
<dbReference type="SUPFAM" id="SSF53244">
    <property type="entry name" value="MurD-like peptide ligases, peptide-binding domain"/>
    <property type="match status" value="1"/>
</dbReference>
<feature type="region of interest" description="Disordered" evidence="4">
    <location>
        <begin position="1082"/>
        <end position="1102"/>
    </location>
</feature>
<dbReference type="GO" id="GO:0051301">
    <property type="term" value="P:cell division"/>
    <property type="evidence" value="ECO:0007669"/>
    <property type="project" value="InterPro"/>
</dbReference>
<dbReference type="Pfam" id="PF02875">
    <property type="entry name" value="Mur_ligase_C"/>
    <property type="match status" value="1"/>
</dbReference>
<dbReference type="Gene3D" id="3.90.190.20">
    <property type="entry name" value="Mur ligase, C-terminal domain"/>
    <property type="match status" value="1"/>
</dbReference>
<dbReference type="InterPro" id="IPR036565">
    <property type="entry name" value="Mur-like_cat_sf"/>
</dbReference>
<feature type="region of interest" description="Disordered" evidence="4">
    <location>
        <begin position="173"/>
        <end position="197"/>
    </location>
</feature>
<feature type="compositionally biased region" description="Basic and acidic residues" evidence="4">
    <location>
        <begin position="975"/>
        <end position="986"/>
    </location>
</feature>
<feature type="region of interest" description="Disordered" evidence="4">
    <location>
        <begin position="814"/>
        <end position="848"/>
    </location>
</feature>
<protein>
    <recommendedName>
        <fullName evidence="3">UDP-N-acetylmuramoyl-L-alanyl-D-glutamate--2,6-diaminopimelate ligase MurE homolog, chloroplastic</fullName>
    </recommendedName>
</protein>
<dbReference type="InterPro" id="IPR005761">
    <property type="entry name" value="UDP-N-AcMur-Glu-dNH2Pim_ligase"/>
</dbReference>
<dbReference type="HAMAP" id="MF_00208">
    <property type="entry name" value="MurE"/>
    <property type="match status" value="1"/>
</dbReference>
<organism evidence="7 8">
    <name type="scientific">Hevea brasiliensis</name>
    <name type="common">Para rubber tree</name>
    <name type="synonym">Siphonia brasiliensis</name>
    <dbReference type="NCBI Taxonomy" id="3981"/>
    <lineage>
        <taxon>Eukaryota</taxon>
        <taxon>Viridiplantae</taxon>
        <taxon>Streptophyta</taxon>
        <taxon>Embryophyta</taxon>
        <taxon>Tracheophyta</taxon>
        <taxon>Spermatophyta</taxon>
        <taxon>Magnoliopsida</taxon>
        <taxon>eudicotyledons</taxon>
        <taxon>Gunneridae</taxon>
        <taxon>Pentapetalae</taxon>
        <taxon>rosids</taxon>
        <taxon>fabids</taxon>
        <taxon>Malpighiales</taxon>
        <taxon>Euphorbiaceae</taxon>
        <taxon>Crotonoideae</taxon>
        <taxon>Micrandreae</taxon>
        <taxon>Hevea</taxon>
    </lineage>
</organism>
<evidence type="ECO:0000313" key="7">
    <source>
        <dbReference type="EMBL" id="KAF2313319.1"/>
    </source>
</evidence>
<feature type="compositionally biased region" description="Polar residues" evidence="4">
    <location>
        <begin position="1056"/>
        <end position="1065"/>
    </location>
</feature>
<evidence type="ECO:0000256" key="2">
    <source>
        <dbReference type="ARBA" id="ARBA00064883"/>
    </source>
</evidence>
<feature type="compositionally biased region" description="Acidic residues" evidence="4">
    <location>
        <begin position="174"/>
        <end position="183"/>
    </location>
</feature>
<dbReference type="Proteomes" id="UP000467840">
    <property type="component" value="Chromosome 15"/>
</dbReference>
<dbReference type="InterPro" id="IPR013221">
    <property type="entry name" value="Mur_ligase_cen"/>
</dbReference>
<feature type="compositionally biased region" description="Basic and acidic residues" evidence="4">
    <location>
        <begin position="1042"/>
        <end position="1052"/>
    </location>
</feature>
<dbReference type="InterPro" id="IPR036615">
    <property type="entry name" value="Mur_ligase_C_dom_sf"/>
</dbReference>
<dbReference type="FunFam" id="3.90.190.20:FF:000006">
    <property type="entry name" value="UDP-N-acetylmuramoyl-L-alanyl-D-glutamate--2,6-diaminopimelate ligase"/>
    <property type="match status" value="1"/>
</dbReference>
<evidence type="ECO:0000259" key="5">
    <source>
        <dbReference type="Pfam" id="PF02875"/>
    </source>
</evidence>
<comment type="subunit">
    <text evidence="2">Component of the plastid-encoded plastid RNA polymerase (PEP) complex.</text>
</comment>
<dbReference type="GO" id="GO:0005737">
    <property type="term" value="C:cytoplasm"/>
    <property type="evidence" value="ECO:0007669"/>
    <property type="project" value="InterPro"/>
</dbReference>
<gene>
    <name evidence="7" type="ORF">GH714_010336</name>
</gene>
<proteinExistence type="inferred from homology"/>
<comment type="caution">
    <text evidence="7">The sequence shown here is derived from an EMBL/GenBank/DDBJ whole genome shotgun (WGS) entry which is preliminary data.</text>
</comment>
<evidence type="ECO:0000313" key="8">
    <source>
        <dbReference type="Proteomes" id="UP000467840"/>
    </source>
</evidence>
<dbReference type="Gene3D" id="3.40.1190.10">
    <property type="entry name" value="Mur-like, catalytic domain"/>
    <property type="match status" value="1"/>
</dbReference>
<feature type="compositionally biased region" description="Basic and acidic residues" evidence="4">
    <location>
        <begin position="814"/>
        <end position="829"/>
    </location>
</feature>
<dbReference type="InterPro" id="IPR004101">
    <property type="entry name" value="Mur_ligase_C"/>
</dbReference>
<dbReference type="GO" id="GO:0005524">
    <property type="term" value="F:ATP binding"/>
    <property type="evidence" value="ECO:0007669"/>
    <property type="project" value="InterPro"/>
</dbReference>
<dbReference type="PANTHER" id="PTHR23135">
    <property type="entry name" value="MUR LIGASE FAMILY MEMBER"/>
    <property type="match status" value="1"/>
</dbReference>
<reference evidence="7 8" key="1">
    <citation type="journal article" date="2020" name="Mol. Plant">
        <title>The Chromosome-Based Rubber Tree Genome Provides New Insights into Spurge Genome Evolution and Rubber Biosynthesis.</title>
        <authorList>
            <person name="Liu J."/>
            <person name="Shi C."/>
            <person name="Shi C.C."/>
            <person name="Li W."/>
            <person name="Zhang Q.J."/>
            <person name="Zhang Y."/>
            <person name="Li K."/>
            <person name="Lu H.F."/>
            <person name="Shi C."/>
            <person name="Zhu S.T."/>
            <person name="Xiao Z.Y."/>
            <person name="Nan H."/>
            <person name="Yue Y."/>
            <person name="Zhu X.G."/>
            <person name="Wu Y."/>
            <person name="Hong X.N."/>
            <person name="Fan G.Y."/>
            <person name="Tong Y."/>
            <person name="Zhang D."/>
            <person name="Mao C.L."/>
            <person name="Liu Y.L."/>
            <person name="Hao S.J."/>
            <person name="Liu W.Q."/>
            <person name="Lv M.Q."/>
            <person name="Zhang H.B."/>
            <person name="Liu Y."/>
            <person name="Hu-Tang G.R."/>
            <person name="Wang J.P."/>
            <person name="Wang J.H."/>
            <person name="Sun Y.H."/>
            <person name="Ni S.B."/>
            <person name="Chen W.B."/>
            <person name="Zhang X.C."/>
            <person name="Jiao Y.N."/>
            <person name="Eichler E.E."/>
            <person name="Li G.H."/>
            <person name="Liu X."/>
            <person name="Gao L.Z."/>
        </authorList>
    </citation>
    <scope>NUCLEOTIDE SEQUENCE [LARGE SCALE GENOMIC DNA]</scope>
    <source>
        <strain evidence="8">cv. GT1</strain>
        <tissue evidence="7">Leaf</tissue>
    </source>
</reference>
<keyword evidence="8" id="KW-1185">Reference proteome</keyword>
<dbReference type="GO" id="GO:0008360">
    <property type="term" value="P:regulation of cell shape"/>
    <property type="evidence" value="ECO:0007669"/>
    <property type="project" value="InterPro"/>
</dbReference>
<dbReference type="SUPFAM" id="SSF53623">
    <property type="entry name" value="MurD-like peptide ligases, catalytic domain"/>
    <property type="match status" value="1"/>
</dbReference>
<feature type="region of interest" description="Disordered" evidence="4">
    <location>
        <begin position="750"/>
        <end position="769"/>
    </location>
</feature>
<evidence type="ECO:0000256" key="1">
    <source>
        <dbReference type="ARBA" id="ARBA00005898"/>
    </source>
</evidence>
<dbReference type="PANTHER" id="PTHR23135:SF4">
    <property type="entry name" value="UDP-N-ACETYLMURAMOYL-L-ALANYL-D-GLUTAMATE--2,6-DIAMINOPIMELATE LIGASE MURE HOMOLOG, CHLOROPLASTIC"/>
    <property type="match status" value="1"/>
</dbReference>
<comment type="similarity">
    <text evidence="1">Belongs to the MurCDEF family. MurE subfamily.</text>
</comment>
<feature type="region of interest" description="Disordered" evidence="4">
    <location>
        <begin position="1035"/>
        <end position="1065"/>
    </location>
</feature>
<dbReference type="Pfam" id="PF08245">
    <property type="entry name" value="Mur_ligase_M"/>
    <property type="match status" value="1"/>
</dbReference>
<feature type="region of interest" description="Disordered" evidence="4">
    <location>
        <begin position="967"/>
        <end position="1018"/>
    </location>
</feature>
<sequence length="1308" mass="145560">MSSAEAPLSPFPSKTLISILCNFSFSFSWLSLSLRNYGKFYPTPSEDDPPEAREDSAHGVSKFDQIHIQAARARKIQEEDFKNNQSTYLNAIADTEDPSVSSNASDENSGDDLFGEIDKAIALKREEFIKQGLIKPRTNKENGNLVEGIEELEPEEVVDLDEINELQGLRVVDTESDEDDATGFDESIREKGKRDDRGLSLDPSFDLDFDSYGKGKATIVEPKFRMSLAELLDESKVVPVSVAGNLEVEITGIQHDSRMEIDMEETLGCKALVIVEDTNAVLPALAAAFYKYPSKNMAVVGITGTNGKTTTAYLIKGMYGAMGLRTGMLSTVAYYIHGDNKLESPSTTPDAVLVQNLIAKMLYNGTEAVVMETSSHGLALGRYDEVDFDIAVFTNLTRDHLDFHGTEEEYKDAKAKLFARMVDPERHRKIVNIDDPNASFFIAKGNPDVPVVTFAIENKSADVHPLKFELSLFETQVLVNTPHGILEISSGLLGRHNIYNILAAVAVGIAVGAPLEDIVRGIEEIDAVPGRCELIDEEQAFGVIVDYAQTPDALSRLLDSVRELGPKRIITVIGCVGEGDRAKRPMMTKIATDKSEVTMLTSDNPKNEDPLDILDDMLAGVGWTMQDYLKYGENDYYPPLPSGHRLFLHDIRRVAVRCAVAMGEEGDMVVIAGKGHETYQIEGDKNDFFDDREECREALQYVDELHQAGIDTSEFPWRGSWSFLVFLMSANSKMREELKFQQRWEFRRGDSDFDSSTDDSKSNLGGAPARNKRKLISSSVLVNNDEACEASRFQQKGNNNDPCISGQFELGKAEKGKRGRVKKDNLAHNEKKRASRSRKEVPQKKGRTTANECAALDDLKNYMNSLLGELKVTRKNLLLWMREEMQKLVAEEKASESEWKVGSFRGDTVQLQPLNNPEDNARVQYPNFLGKNIQLQQPNNFEYVQGKDQGKFEENMHMQHLTNLEENAEVLPQKNPKEKIQLEPQKRIRSRPGARNSNGDSLKKFGNRKKSADSNNYIPSLEDKVDYSQAIVLVTPTEENGEDRLALSDKSKSKSGPSDQNLQAQQQKSIVLAIRAQNCNSRSSVKNAKGKKAASYNRHSQVSDNQIDYSQAIESITSAERDKGERSGLYVEPKFSSDSFSQVASSMYLTLPSVLTKPHIANHRPDTSSFSYKQPRIAQNQTGINSERSNLMLGSTSHLGYFQGMQPEERSRYSHYAQMNSRDASFFNQSNTTSSIVGNGFTVPLQAVSGGFIIPNQFDLENLPRENNNTLGLTMNEGAIRFSGGGYSLPEPTLPTSVAIQIIELRAD</sequence>
<dbReference type="EMBL" id="JAAGAX010000005">
    <property type="protein sequence ID" value="KAF2313319.1"/>
    <property type="molecule type" value="Genomic_DNA"/>
</dbReference>
<feature type="compositionally biased region" description="Basic and acidic residues" evidence="4">
    <location>
        <begin position="186"/>
        <end position="197"/>
    </location>
</feature>
<dbReference type="NCBIfam" id="NF001126">
    <property type="entry name" value="PRK00139.1-4"/>
    <property type="match status" value="1"/>
</dbReference>
<evidence type="ECO:0000256" key="4">
    <source>
        <dbReference type="SAM" id="MobiDB-lite"/>
    </source>
</evidence>
<feature type="domain" description="Mur ligase central" evidence="6">
    <location>
        <begin position="302"/>
        <end position="507"/>
    </location>
</feature>
<evidence type="ECO:0000256" key="3">
    <source>
        <dbReference type="ARBA" id="ARBA00072427"/>
    </source>
</evidence>